<dbReference type="PANTHER" id="PTHR21329:SF3">
    <property type="entry name" value="PHOSPHATIDYLINOSITOL N-ACETYLGLUCOSAMINYLTRANSFERASE SUBUNIT Q"/>
    <property type="match status" value="1"/>
</dbReference>
<dbReference type="EMBL" id="PKFO01000005">
    <property type="protein sequence ID" value="PVH21701.1"/>
    <property type="molecule type" value="Genomic_DNA"/>
</dbReference>
<name>A0A2V1AXY1_9ASCO</name>
<evidence type="ECO:0000256" key="1">
    <source>
        <dbReference type="SAM" id="Phobius"/>
    </source>
</evidence>
<keyword evidence="1" id="KW-0812">Transmembrane</keyword>
<dbReference type="InterPro" id="IPR007720">
    <property type="entry name" value="PigQ/GPI1"/>
</dbReference>
<dbReference type="PANTHER" id="PTHR21329">
    <property type="entry name" value="PHOSPHATIDYLINOSITOL N-ACETYLGLUCOSAMINYLTRANSFERASE SUBUNIT Q-RELATED"/>
    <property type="match status" value="1"/>
</dbReference>
<keyword evidence="1" id="KW-1133">Transmembrane helix</keyword>
<gene>
    <name evidence="2" type="ORF">CXQ85_000690</name>
</gene>
<dbReference type="Proteomes" id="UP000244309">
    <property type="component" value="Unassembled WGS sequence"/>
</dbReference>
<dbReference type="GO" id="GO:0006506">
    <property type="term" value="P:GPI anchor biosynthetic process"/>
    <property type="evidence" value="ECO:0007669"/>
    <property type="project" value="InterPro"/>
</dbReference>
<dbReference type="RefSeq" id="XP_025342641.1">
    <property type="nucleotide sequence ID" value="XM_025484426.1"/>
</dbReference>
<dbReference type="GeneID" id="37006022"/>
<keyword evidence="3" id="KW-1185">Reference proteome</keyword>
<sequence length="670" mass="76986">MESTASAVFTELHQKGVFFRLTIVSAALTCLYFIFVAVCNRLVFPRYKVKETVEKPDWAGKAGKPHLSPRVSFSEAYSVSTSPESSPLKRKEGFYQHLNNSSRLASAIVVVQAYQVVPGDLGGMEVVGGLNREGKGPTLVYNGSVDRLVAKEDGNSYTLVTFDPPNLRNLEYFSVDAILLQSTGQRVSQKVHVEGLGSRVTSDVFGEEVLEKINFCQSDRALLNKLNKQAWRLPSKPAYWFPSWAARLLCFVVSCILSVLIWFIGGLNSDFFNGSLVEKSAFFKQLDLRLRQIAYFPAQFLFYRNSAILTDPKSDWPRLLQLPSYNEKYNINNSNYINLYNSIWLIVNDVLIGVTMYRLFTREQEPILAILNEKVLNDWALQYLGSLIQWVSAEHPYGFKLNDELGQFMGSMFMWTLNAWSAILQITIKYASAEPVFGAIKTIFKCICFMGISFSLAALMDYITVVTLHIHFFTVVTTKVYHRQVEALKSLWQLFRGKKYNVLRQRIDNLDEEQFRVDRLLLGTLLFTILVYLLPTTFAFYLLFYVAKAIILTAEKWTNKLLVVLNMYPIFVLLLKLKNSRRLQGGIVFESRGGVQSTNWLHMSNKALTQDEIFVNFWHVFKNEGKVERLFLNFAQGRHIRVRDTISMKFHYLRLPARYEMLKALWKEAI</sequence>
<dbReference type="VEuPathDB" id="FungiDB:CXQ85_000690"/>
<feature type="transmembrane region" description="Helical" evidence="1">
    <location>
        <begin position="17"/>
        <end position="38"/>
    </location>
</feature>
<feature type="transmembrane region" description="Helical" evidence="1">
    <location>
        <begin position="462"/>
        <end position="481"/>
    </location>
</feature>
<protein>
    <submittedName>
        <fullName evidence="2">Uncharacterized protein</fullName>
    </submittedName>
</protein>
<dbReference type="GO" id="GO:0016020">
    <property type="term" value="C:membrane"/>
    <property type="evidence" value="ECO:0007669"/>
    <property type="project" value="InterPro"/>
</dbReference>
<evidence type="ECO:0000313" key="2">
    <source>
        <dbReference type="EMBL" id="PVH21701.1"/>
    </source>
</evidence>
<proteinExistence type="predicted"/>
<keyword evidence="1" id="KW-0472">Membrane</keyword>
<feature type="transmembrane region" description="Helical" evidence="1">
    <location>
        <begin position="244"/>
        <end position="265"/>
    </location>
</feature>
<feature type="transmembrane region" description="Helical" evidence="1">
    <location>
        <begin position="520"/>
        <end position="545"/>
    </location>
</feature>
<dbReference type="OrthoDB" id="70250at2759"/>
<dbReference type="STRING" id="45357.A0A2V1AXY1"/>
<organism evidence="2 3">
    <name type="scientific">Candidozyma haemuli</name>
    <dbReference type="NCBI Taxonomy" id="45357"/>
    <lineage>
        <taxon>Eukaryota</taxon>
        <taxon>Fungi</taxon>
        <taxon>Dikarya</taxon>
        <taxon>Ascomycota</taxon>
        <taxon>Saccharomycotina</taxon>
        <taxon>Pichiomycetes</taxon>
        <taxon>Metschnikowiaceae</taxon>
        <taxon>Candidozyma</taxon>
    </lineage>
</organism>
<accession>A0A2V1AXY1</accession>
<comment type="caution">
    <text evidence="2">The sequence shown here is derived from an EMBL/GenBank/DDBJ whole genome shotgun (WGS) entry which is preliminary data.</text>
</comment>
<feature type="transmembrane region" description="Helical" evidence="1">
    <location>
        <begin position="557"/>
        <end position="575"/>
    </location>
</feature>
<dbReference type="Pfam" id="PF05024">
    <property type="entry name" value="Gpi1"/>
    <property type="match status" value="1"/>
</dbReference>
<reference evidence="2 3" key="1">
    <citation type="submission" date="2017-12" db="EMBL/GenBank/DDBJ databases">
        <title>Genome Sequence of a Multidrug-Resistant Candida haemulonii Isolate from a Patient with Chronic Leg Ulcers in Israel.</title>
        <authorList>
            <person name="Chow N.A."/>
            <person name="Gade L."/>
            <person name="Batra D."/>
            <person name="Rowe L.A."/>
            <person name="Ben-Ami R."/>
            <person name="Loparev V.N."/>
            <person name="Litvintseva A.P."/>
        </authorList>
    </citation>
    <scope>NUCLEOTIDE SEQUENCE [LARGE SCALE GENOMIC DNA]</scope>
    <source>
        <strain evidence="2 3">B11899</strain>
    </source>
</reference>
<dbReference type="GO" id="GO:0005783">
    <property type="term" value="C:endoplasmic reticulum"/>
    <property type="evidence" value="ECO:0007669"/>
    <property type="project" value="TreeGrafter"/>
</dbReference>
<dbReference type="AlphaFoldDB" id="A0A2V1AXY1"/>
<evidence type="ECO:0000313" key="3">
    <source>
        <dbReference type="Proteomes" id="UP000244309"/>
    </source>
</evidence>